<keyword evidence="1" id="KW-0503">Monooxygenase</keyword>
<organism evidence="1 2">
    <name type="scientific">Irpex rosettiformis</name>
    <dbReference type="NCBI Taxonomy" id="378272"/>
    <lineage>
        <taxon>Eukaryota</taxon>
        <taxon>Fungi</taxon>
        <taxon>Dikarya</taxon>
        <taxon>Basidiomycota</taxon>
        <taxon>Agaricomycotina</taxon>
        <taxon>Agaricomycetes</taxon>
        <taxon>Polyporales</taxon>
        <taxon>Irpicaceae</taxon>
        <taxon>Irpex</taxon>
    </lineage>
</organism>
<keyword evidence="1" id="KW-0560">Oxidoreductase</keyword>
<dbReference type="EMBL" id="MU274903">
    <property type="protein sequence ID" value="KAI0092433.1"/>
    <property type="molecule type" value="Genomic_DNA"/>
</dbReference>
<protein>
    <submittedName>
        <fullName evidence="1">CyP450 monooxygenase</fullName>
    </submittedName>
</protein>
<name>A0ACB8UDM4_9APHY</name>
<gene>
    <name evidence="1" type="ORF">BDY19DRAFT_990156</name>
</gene>
<accession>A0ACB8UDM4</accession>
<comment type="caution">
    <text evidence="1">The sequence shown here is derived from an EMBL/GenBank/DDBJ whole genome shotgun (WGS) entry which is preliminary data.</text>
</comment>
<keyword evidence="2" id="KW-1185">Reference proteome</keyword>
<proteinExistence type="predicted"/>
<evidence type="ECO:0000313" key="1">
    <source>
        <dbReference type="EMBL" id="KAI0092433.1"/>
    </source>
</evidence>
<reference evidence="1" key="1">
    <citation type="journal article" date="2021" name="Environ. Microbiol.">
        <title>Gene family expansions and transcriptome signatures uncover fungal adaptations to wood decay.</title>
        <authorList>
            <person name="Hage H."/>
            <person name="Miyauchi S."/>
            <person name="Viragh M."/>
            <person name="Drula E."/>
            <person name="Min B."/>
            <person name="Chaduli D."/>
            <person name="Navarro D."/>
            <person name="Favel A."/>
            <person name="Norest M."/>
            <person name="Lesage-Meessen L."/>
            <person name="Balint B."/>
            <person name="Merenyi Z."/>
            <person name="de Eugenio L."/>
            <person name="Morin E."/>
            <person name="Martinez A.T."/>
            <person name="Baldrian P."/>
            <person name="Stursova M."/>
            <person name="Martinez M.J."/>
            <person name="Novotny C."/>
            <person name="Magnuson J.K."/>
            <person name="Spatafora J.W."/>
            <person name="Maurice S."/>
            <person name="Pangilinan J."/>
            <person name="Andreopoulos W."/>
            <person name="LaButti K."/>
            <person name="Hundley H."/>
            <person name="Na H."/>
            <person name="Kuo A."/>
            <person name="Barry K."/>
            <person name="Lipzen A."/>
            <person name="Henrissat B."/>
            <person name="Riley R."/>
            <person name="Ahrendt S."/>
            <person name="Nagy L.G."/>
            <person name="Grigoriev I.V."/>
            <person name="Martin F."/>
            <person name="Rosso M.N."/>
        </authorList>
    </citation>
    <scope>NUCLEOTIDE SEQUENCE</scope>
    <source>
        <strain evidence="1">CBS 384.51</strain>
    </source>
</reference>
<evidence type="ECO:0000313" key="2">
    <source>
        <dbReference type="Proteomes" id="UP001055072"/>
    </source>
</evidence>
<sequence length="523" mass="60001">MLTPSPLTLVLVAVVTAIVYVNYRRKWAYRLQGCRLPPGPRGWPILGSLLDLPNCERPWTIYRKWAQQYGDMIFLRVLNSRVILVSSAKIILELTEKRSAIYSDKPPLAIDDLTGWEFNLATMPYGNRWRSIRRMFHQYFNQTVTPNYRDKQTKEVYAFLRRCLEQPAGRPLDPLTIRLTLATIILDIVYGLQIESMDDEYIRMAIESMDAFSESRVSGRYWIDFMPFLRHIPSWVPGAAAVKLGARWHPVVEEMINKPFDAIKQQLDGVQTPFPSMALELITGLTREKEGDSTKISEEEQHARDATGIAYAAGADTTYSLIQTFFCCMASYPELQKRAREELDEVVGPDRLPTYEDYDSLPYIHAIFMECARWIPVVPLSLPRRALVDDHYEGYFIPKGTLILANVWHILRDPQEYPDPDRFYPDRFMKDGALNSDVRDPNTVAFGFGRRICPGRHLAKDNAFLTMASVLHVFDIIPAVDEHGKQLDPTVQMTTGLLSYPDRLNYTVRARSEAAERLIHATA</sequence>
<dbReference type="Proteomes" id="UP001055072">
    <property type="component" value="Unassembled WGS sequence"/>
</dbReference>